<keyword evidence="4 5" id="KW-0539">Nucleus</keyword>
<sequence>MGFDMTQLGYYAATLGQHTTFTSLPLISCMQTVPQPDTVPVSSSLSVILPIRTDLGKARILERVPNCQKCGQHGRKSRLKGHKRVCPYRDCDCAKCQVVSERQKLMADQIKIRRRQRKDTLLNITRENITATLNAAAASFLDKQLQQNMRHPVTFLPGQSPPSENTLETSSFCNSSGTALNSYLASSPSDSLKRQQQQPSPPALPHLQFLFQPQFTTAVAAAAAANVTTTCTKLNNVPSPQSLTPPCTQSEDPAGTVTTSSPPIAVPVAINPVAVSGITSNLTNQNALSRGLQQQQHQQQHQQQQQLSQVTASQLTTGQIPAFLDNDQLFQTLLNNMRLLERKISMEAAEVAAAAAAGANKTETNHIPSAFVDIIVTHLLSIQKHHFIVAQPPQRNPHCIYLIYIHDIYKA</sequence>
<dbReference type="SMART" id="SM00301">
    <property type="entry name" value="DM"/>
    <property type="match status" value="1"/>
</dbReference>
<dbReference type="FunFam" id="4.10.1040.10:FF:000001">
    <property type="entry name" value="doublesex- and mab-3-related transcription factor 1"/>
    <property type="match status" value="1"/>
</dbReference>
<name>A0A183CU77_9BILA</name>
<dbReference type="GO" id="GO:0005634">
    <property type="term" value="C:nucleus"/>
    <property type="evidence" value="ECO:0007669"/>
    <property type="project" value="UniProtKB-SubCell"/>
</dbReference>
<reference evidence="8 9" key="2">
    <citation type="submission" date="2018-11" db="EMBL/GenBank/DDBJ databases">
        <authorList>
            <consortium name="Pathogen Informatics"/>
        </authorList>
    </citation>
    <scope>NUCLEOTIDE SEQUENCE [LARGE SCALE GENOMIC DNA]</scope>
</reference>
<dbReference type="GO" id="GO:0046872">
    <property type="term" value="F:metal ion binding"/>
    <property type="evidence" value="ECO:0007669"/>
    <property type="project" value="UniProtKB-KW"/>
</dbReference>
<dbReference type="PROSITE" id="PS40000">
    <property type="entry name" value="DM_1"/>
    <property type="match status" value="1"/>
</dbReference>
<dbReference type="SUPFAM" id="SSF82927">
    <property type="entry name" value="Cysteine-rich DNA binding domain, (DM domain)"/>
    <property type="match status" value="1"/>
</dbReference>
<dbReference type="InterPro" id="IPR036407">
    <property type="entry name" value="DM_DNA-bd_sf"/>
</dbReference>
<protein>
    <submittedName>
        <fullName evidence="10">DM domain-containing protein</fullName>
    </submittedName>
</protein>
<dbReference type="InterPro" id="IPR026607">
    <property type="entry name" value="DMRT"/>
</dbReference>
<proteinExistence type="predicted"/>
<accession>A0A183CU77</accession>
<evidence type="ECO:0000313" key="9">
    <source>
        <dbReference type="Proteomes" id="UP000271098"/>
    </source>
</evidence>
<dbReference type="Proteomes" id="UP000271098">
    <property type="component" value="Unassembled WGS sequence"/>
</dbReference>
<dbReference type="GO" id="GO:0000981">
    <property type="term" value="F:DNA-binding transcription factor activity, RNA polymerase II-specific"/>
    <property type="evidence" value="ECO:0007669"/>
    <property type="project" value="TreeGrafter"/>
</dbReference>
<evidence type="ECO:0000256" key="2">
    <source>
        <dbReference type="ARBA" id="ARBA00022833"/>
    </source>
</evidence>
<dbReference type="Pfam" id="PF00751">
    <property type="entry name" value="DM"/>
    <property type="match status" value="1"/>
</dbReference>
<feature type="compositionally biased region" description="Polar residues" evidence="6">
    <location>
        <begin position="184"/>
        <end position="198"/>
    </location>
</feature>
<evidence type="ECO:0000313" key="10">
    <source>
        <dbReference type="WBParaSite" id="GPUH_0000001701-mRNA-1"/>
    </source>
</evidence>
<keyword evidence="3 5" id="KW-0238">DNA-binding</keyword>
<dbReference type="AlphaFoldDB" id="A0A183CU77"/>
<keyword evidence="2 5" id="KW-0862">Zinc</keyword>
<dbReference type="PROSITE" id="PS50809">
    <property type="entry name" value="DM_2"/>
    <property type="match status" value="1"/>
</dbReference>
<dbReference type="PANTHER" id="PTHR12322:SF110">
    <property type="entry name" value="DOUBLESEX- AND MAB-3-RELATED TRANSCRIPTION FACTOR DMD-10"/>
    <property type="match status" value="1"/>
</dbReference>
<dbReference type="PANTHER" id="PTHR12322">
    <property type="entry name" value="DOUBLESEX AND MAB-3 RELATED TRANSCRIPTION FACTOR DMRT"/>
    <property type="match status" value="1"/>
</dbReference>
<evidence type="ECO:0000256" key="6">
    <source>
        <dbReference type="SAM" id="MobiDB-lite"/>
    </source>
</evidence>
<feature type="DNA-binding region" description="DM" evidence="5">
    <location>
        <begin position="67"/>
        <end position="114"/>
    </location>
</feature>
<keyword evidence="9" id="KW-1185">Reference proteome</keyword>
<reference evidence="10" key="1">
    <citation type="submission" date="2016-06" db="UniProtKB">
        <authorList>
            <consortium name="WormBaseParasite"/>
        </authorList>
    </citation>
    <scope>IDENTIFICATION</scope>
</reference>
<keyword evidence="1 5" id="KW-0479">Metal-binding</keyword>
<dbReference type="WBParaSite" id="GPUH_0000001701-mRNA-1">
    <property type="protein sequence ID" value="GPUH_0000001701-mRNA-1"/>
    <property type="gene ID" value="GPUH_0000001701"/>
</dbReference>
<evidence type="ECO:0000256" key="4">
    <source>
        <dbReference type="ARBA" id="ARBA00023242"/>
    </source>
</evidence>
<dbReference type="EMBL" id="UYRT01000011">
    <property type="protein sequence ID" value="VDK27086.1"/>
    <property type="molecule type" value="Genomic_DNA"/>
</dbReference>
<evidence type="ECO:0000313" key="8">
    <source>
        <dbReference type="EMBL" id="VDK27086.1"/>
    </source>
</evidence>
<comment type="subcellular location">
    <subcellularLocation>
        <location evidence="5">Nucleus</location>
    </subcellularLocation>
</comment>
<feature type="region of interest" description="Disordered" evidence="6">
    <location>
        <begin position="184"/>
        <end position="205"/>
    </location>
</feature>
<organism evidence="10">
    <name type="scientific">Gongylonema pulchrum</name>
    <dbReference type="NCBI Taxonomy" id="637853"/>
    <lineage>
        <taxon>Eukaryota</taxon>
        <taxon>Metazoa</taxon>
        <taxon>Ecdysozoa</taxon>
        <taxon>Nematoda</taxon>
        <taxon>Chromadorea</taxon>
        <taxon>Rhabditida</taxon>
        <taxon>Spirurina</taxon>
        <taxon>Spiruromorpha</taxon>
        <taxon>Spiruroidea</taxon>
        <taxon>Gongylonematidae</taxon>
        <taxon>Gongylonema</taxon>
    </lineage>
</organism>
<dbReference type="OrthoDB" id="6162476at2759"/>
<evidence type="ECO:0000256" key="5">
    <source>
        <dbReference type="PROSITE-ProRule" id="PRU00070"/>
    </source>
</evidence>
<dbReference type="GO" id="GO:0000978">
    <property type="term" value="F:RNA polymerase II cis-regulatory region sequence-specific DNA binding"/>
    <property type="evidence" value="ECO:0007669"/>
    <property type="project" value="TreeGrafter"/>
</dbReference>
<dbReference type="InterPro" id="IPR001275">
    <property type="entry name" value="DM_DNA-bd"/>
</dbReference>
<evidence type="ECO:0000256" key="3">
    <source>
        <dbReference type="ARBA" id="ARBA00023125"/>
    </source>
</evidence>
<evidence type="ECO:0000259" key="7">
    <source>
        <dbReference type="PROSITE" id="PS50809"/>
    </source>
</evidence>
<feature type="domain" description="DM" evidence="7">
    <location>
        <begin position="67"/>
        <end position="114"/>
    </location>
</feature>
<feature type="region of interest" description="Disordered" evidence="6">
    <location>
        <begin position="240"/>
        <end position="260"/>
    </location>
</feature>
<dbReference type="GO" id="GO:0007548">
    <property type="term" value="P:sex differentiation"/>
    <property type="evidence" value="ECO:0007669"/>
    <property type="project" value="TreeGrafter"/>
</dbReference>
<evidence type="ECO:0000256" key="1">
    <source>
        <dbReference type="ARBA" id="ARBA00022723"/>
    </source>
</evidence>
<dbReference type="Gene3D" id="4.10.1040.10">
    <property type="entry name" value="DM DNA-binding domain"/>
    <property type="match status" value="1"/>
</dbReference>
<gene>
    <name evidence="8" type="ORF">GPUH_LOCUS18</name>
</gene>